<dbReference type="Gene3D" id="3.90.420.10">
    <property type="entry name" value="Oxidoreductase, molybdopterin-binding domain"/>
    <property type="match status" value="1"/>
</dbReference>
<dbReference type="SUPFAM" id="SSF81342">
    <property type="entry name" value="Transmembrane di-heme cytochromes"/>
    <property type="match status" value="1"/>
</dbReference>
<evidence type="ECO:0000259" key="2">
    <source>
        <dbReference type="Pfam" id="PF00174"/>
    </source>
</evidence>
<dbReference type="Proteomes" id="UP000479226">
    <property type="component" value="Unassembled WGS sequence"/>
</dbReference>
<keyword evidence="1" id="KW-0472">Membrane</keyword>
<accession>A0ABX0DD57</accession>
<gene>
    <name evidence="3" type="ORF">G6N77_02435</name>
</gene>
<keyword evidence="4" id="KW-1185">Reference proteome</keyword>
<dbReference type="PANTHER" id="PTHR43032">
    <property type="entry name" value="PROTEIN-METHIONINE-SULFOXIDE REDUCTASE"/>
    <property type="match status" value="1"/>
</dbReference>
<dbReference type="EMBL" id="JAAKZI010000002">
    <property type="protein sequence ID" value="NGN82323.1"/>
    <property type="molecule type" value="Genomic_DNA"/>
</dbReference>
<evidence type="ECO:0000256" key="1">
    <source>
        <dbReference type="SAM" id="Phobius"/>
    </source>
</evidence>
<feature type="domain" description="Oxidoreductase molybdopterin-binding" evidence="2">
    <location>
        <begin position="444"/>
        <end position="580"/>
    </location>
</feature>
<reference evidence="3 4" key="1">
    <citation type="submission" date="2020-02" db="EMBL/GenBank/DDBJ databases">
        <title>Genome sequence of the type strain DSM 27180 of Arthrobacter silviterrae.</title>
        <authorList>
            <person name="Gao J."/>
            <person name="Sun J."/>
        </authorList>
    </citation>
    <scope>NUCLEOTIDE SEQUENCE [LARGE SCALE GENOMIC DNA]</scope>
    <source>
        <strain evidence="3 4">DSM 27180</strain>
    </source>
</reference>
<protein>
    <submittedName>
        <fullName evidence="3">Molybdopterin-dependent oxidoreductase</fullName>
    </submittedName>
</protein>
<evidence type="ECO:0000313" key="4">
    <source>
        <dbReference type="Proteomes" id="UP000479226"/>
    </source>
</evidence>
<dbReference type="InterPro" id="IPR016174">
    <property type="entry name" value="Di-haem_cyt_TM"/>
</dbReference>
<evidence type="ECO:0000313" key="3">
    <source>
        <dbReference type="EMBL" id="NGN82323.1"/>
    </source>
</evidence>
<dbReference type="SUPFAM" id="SSF56524">
    <property type="entry name" value="Oxidoreductase molybdopterin-binding domain"/>
    <property type="match status" value="1"/>
</dbReference>
<keyword evidence="1" id="KW-0812">Transmembrane</keyword>
<feature type="transmembrane region" description="Helical" evidence="1">
    <location>
        <begin position="72"/>
        <end position="93"/>
    </location>
</feature>
<feature type="transmembrane region" description="Helical" evidence="1">
    <location>
        <begin position="319"/>
        <end position="343"/>
    </location>
</feature>
<comment type="caution">
    <text evidence="3">The sequence shown here is derived from an EMBL/GenBank/DDBJ whole genome shotgun (WGS) entry which is preliminary data.</text>
</comment>
<feature type="transmembrane region" description="Helical" evidence="1">
    <location>
        <begin position="215"/>
        <end position="234"/>
    </location>
</feature>
<feature type="transmembrane region" description="Helical" evidence="1">
    <location>
        <begin position="355"/>
        <end position="378"/>
    </location>
</feature>
<dbReference type="InterPro" id="IPR036374">
    <property type="entry name" value="OxRdtase_Mopterin-bd_sf"/>
</dbReference>
<dbReference type="InterPro" id="IPR000572">
    <property type="entry name" value="OxRdtase_Mopterin-bd_dom"/>
</dbReference>
<name>A0ABX0DD57_9MICC</name>
<proteinExistence type="predicted"/>
<organism evidence="3 4">
    <name type="scientific">Arthrobacter silviterrae</name>
    <dbReference type="NCBI Taxonomy" id="2026658"/>
    <lineage>
        <taxon>Bacteria</taxon>
        <taxon>Bacillati</taxon>
        <taxon>Actinomycetota</taxon>
        <taxon>Actinomycetes</taxon>
        <taxon>Micrococcales</taxon>
        <taxon>Micrococcaceae</taxon>
        <taxon>Arthrobacter</taxon>
    </lineage>
</organism>
<sequence>MGHEIEQARENSPVVSAVVVGAARGDPASRLRESFRSELVKKEEDVVDAGWAGGIPAQYGVAPRIRVGRNKWFNLLWLVPIGLLLLIVGIAVAKGLRELPGVQEFIAKYPGTSPLPATAPVGLPAWIGWQHFLNMFLMVFIMRSGLTIIADHPRFYWTRHSTPGKDWFRVQKPIPHDPLYTAKADSITLPNGVGLPGQRHSIGLARWWHLGVDSLWLLNGAVFFVLLFATGQWMRLVPTGWDVFPNSVSVGIQYLSLDWPVDNGWVNYNSLQVVAYFITVFIAAPAALVTGLGMSPALSTKFRRISSVFSIQLARSLHFLVFCWFVLFIVVHVTLVLTTGALANLNHMYASQDSSASWLGFWIFAGSMVVLIAAWVAATPVTYKYPRKVQRISYALIGPVQRLFEHVDSKPGQYTEKDISPYFWHNGYYPATDEYKELRAGNFSNYTLRVNGLVENPVELTLEQIRALPYHEQITQHFCIQGWSGVAKWGGVSMQTIVDLVKPSPEAKWVVFYSFAEGPDSGIYYDAQPIEQMGYHLTMLAYDMNGEELPYGHGAPLRLRNEVQLGFKMVKWIKGVEFVAHFDEVGGGQGGYNNDHEFFGYSQSI</sequence>
<feature type="transmembrane region" description="Helical" evidence="1">
    <location>
        <begin position="132"/>
        <end position="150"/>
    </location>
</feature>
<dbReference type="Gene3D" id="1.20.950.20">
    <property type="entry name" value="Transmembrane di-heme cytochromes, Chain C"/>
    <property type="match status" value="1"/>
</dbReference>
<keyword evidence="1" id="KW-1133">Transmembrane helix</keyword>
<dbReference type="RefSeq" id="WP_165180401.1">
    <property type="nucleotide sequence ID" value="NZ_JAAKZI010000002.1"/>
</dbReference>
<feature type="transmembrane region" description="Helical" evidence="1">
    <location>
        <begin position="273"/>
        <end position="298"/>
    </location>
</feature>
<dbReference type="Pfam" id="PF00174">
    <property type="entry name" value="Oxidored_molyb"/>
    <property type="match status" value="1"/>
</dbReference>